<evidence type="ECO:0000256" key="8">
    <source>
        <dbReference type="SAM" id="MobiDB-lite"/>
    </source>
</evidence>
<organism evidence="10 11">
    <name type="scientific">Operophtera brumata</name>
    <name type="common">Winter moth</name>
    <name type="synonym">Phalaena brumata</name>
    <dbReference type="NCBI Taxonomy" id="104452"/>
    <lineage>
        <taxon>Eukaryota</taxon>
        <taxon>Metazoa</taxon>
        <taxon>Ecdysozoa</taxon>
        <taxon>Arthropoda</taxon>
        <taxon>Hexapoda</taxon>
        <taxon>Insecta</taxon>
        <taxon>Pterygota</taxon>
        <taxon>Neoptera</taxon>
        <taxon>Endopterygota</taxon>
        <taxon>Lepidoptera</taxon>
        <taxon>Glossata</taxon>
        <taxon>Ditrysia</taxon>
        <taxon>Geometroidea</taxon>
        <taxon>Geometridae</taxon>
        <taxon>Larentiinae</taxon>
        <taxon>Operophtera</taxon>
    </lineage>
</organism>
<proteinExistence type="predicted"/>
<evidence type="ECO:0000256" key="6">
    <source>
        <dbReference type="ARBA" id="ARBA00023242"/>
    </source>
</evidence>
<dbReference type="InterPro" id="IPR013087">
    <property type="entry name" value="Znf_C2H2_type"/>
</dbReference>
<dbReference type="GO" id="GO:0001228">
    <property type="term" value="F:DNA-binding transcription activator activity, RNA polymerase II-specific"/>
    <property type="evidence" value="ECO:0007669"/>
    <property type="project" value="TreeGrafter"/>
</dbReference>
<feature type="domain" description="C2H2-type" evidence="9">
    <location>
        <begin position="859"/>
        <end position="886"/>
    </location>
</feature>
<feature type="domain" description="C2H2-type" evidence="9">
    <location>
        <begin position="887"/>
        <end position="910"/>
    </location>
</feature>
<evidence type="ECO:0000256" key="5">
    <source>
        <dbReference type="ARBA" id="ARBA00022833"/>
    </source>
</evidence>
<keyword evidence="11" id="KW-1185">Reference proteome</keyword>
<keyword evidence="4 7" id="KW-0863">Zinc-finger</keyword>
<feature type="region of interest" description="Disordered" evidence="8">
    <location>
        <begin position="968"/>
        <end position="987"/>
    </location>
</feature>
<reference evidence="10 11" key="1">
    <citation type="journal article" date="2015" name="Genome Biol. Evol.">
        <title>The genome of winter moth (Operophtera brumata) provides a genomic perspective on sexual dimorphism and phenology.</title>
        <authorList>
            <person name="Derks M.F."/>
            <person name="Smit S."/>
            <person name="Salis L."/>
            <person name="Schijlen E."/>
            <person name="Bossers A."/>
            <person name="Mateman C."/>
            <person name="Pijl A.S."/>
            <person name="de Ridder D."/>
            <person name="Groenen M.A."/>
            <person name="Visser M.E."/>
            <person name="Megens H.J."/>
        </authorList>
    </citation>
    <scope>NUCLEOTIDE SEQUENCE [LARGE SCALE GENOMIC DNA]</scope>
    <source>
        <strain evidence="10">WM2013NL</strain>
        <tissue evidence="10">Head and thorax</tissue>
    </source>
</reference>
<dbReference type="InterPro" id="IPR036236">
    <property type="entry name" value="Znf_C2H2_sf"/>
</dbReference>
<dbReference type="PANTHER" id="PTHR24376:SF235">
    <property type="entry name" value="C2H2-TYPE DOMAIN-CONTAINING PROTEIN"/>
    <property type="match status" value="1"/>
</dbReference>
<dbReference type="SUPFAM" id="SSF57667">
    <property type="entry name" value="beta-beta-alpha zinc fingers"/>
    <property type="match status" value="4"/>
</dbReference>
<feature type="domain" description="C2H2-type" evidence="9">
    <location>
        <begin position="798"/>
        <end position="827"/>
    </location>
</feature>
<dbReference type="GO" id="GO:0005634">
    <property type="term" value="C:nucleus"/>
    <property type="evidence" value="ECO:0007669"/>
    <property type="project" value="UniProtKB-SubCell"/>
</dbReference>
<feature type="domain" description="C2H2-type" evidence="9">
    <location>
        <begin position="689"/>
        <end position="716"/>
    </location>
</feature>
<dbReference type="AlphaFoldDB" id="A0A0L7LHN3"/>
<feature type="non-terminal residue" evidence="10">
    <location>
        <position position="1"/>
    </location>
</feature>
<dbReference type="GO" id="GO:0000978">
    <property type="term" value="F:RNA polymerase II cis-regulatory region sequence-specific DNA binding"/>
    <property type="evidence" value="ECO:0007669"/>
    <property type="project" value="TreeGrafter"/>
</dbReference>
<protein>
    <recommendedName>
        <fullName evidence="9">C2H2-type domain-containing protein</fullName>
    </recommendedName>
</protein>
<accession>A0A0L7LHN3</accession>
<feature type="domain" description="C2H2-type" evidence="9">
    <location>
        <begin position="90"/>
        <end position="113"/>
    </location>
</feature>
<feature type="domain" description="C2H2-type" evidence="9">
    <location>
        <begin position="831"/>
        <end position="859"/>
    </location>
</feature>
<dbReference type="Proteomes" id="UP000037510">
    <property type="component" value="Unassembled WGS sequence"/>
</dbReference>
<comment type="subcellular location">
    <subcellularLocation>
        <location evidence="1">Nucleus</location>
    </subcellularLocation>
</comment>
<evidence type="ECO:0000256" key="7">
    <source>
        <dbReference type="PROSITE-ProRule" id="PRU00042"/>
    </source>
</evidence>
<dbReference type="PANTHER" id="PTHR24376">
    <property type="entry name" value="ZINC FINGER PROTEIN"/>
    <property type="match status" value="1"/>
</dbReference>
<sequence length="1026" mass="119487">MSSDDSDDEPLAILASKKKSDYEVEILPVSEGRSHKKKSFSIKRACDVSIELQYKDDLTPVTVERPTDVWLYFVPDRESWQAHLKFHIPWQCSLCPKTFTTEARLREHFSKVHKLVHCRLCHTRLMDSDDYHTHLFQKHSVTNVACKNEESFWEFEQEDFKFLCILCSKSNNSIQTFSNHYMAYHHLTLKCLAPLISGKNWNFPVQGAEVSIDFIDSQLRGYDKYGYLDLDKKPDRLVEKDENVALTKAMVHAFETEMVKDEVLSEPEEQAENAEIAEDDDGTADEDADKKNDDEPEHDSDIDRNQIMRTYKGDDDFDTTQVEMILIHKCYFDYVSETLNDINSNIMPEISVINYGAADSDHLVCIDCELCKTKFTTLNPFIQHMIKMHGFKSVPTFSCRVCATTFDSNLELEQHETQELADFEDLWICQFCEKEFDDRGTTRIHLTEHWDVIEYDNCFSPHLGFKCKYCPTLFWNETDREAHQVRVHFQKYTEDYYKCGSCDQLFSDKIWFIHHYLNKHMTEEDNKIGSYLLKCCFCCIVFQNVNDIRTHFNTKHPDARRVFCSLDPCKYKPFSHKKSFQLHLKSFHVKKKRSESYACQFCSKEFNSQRSCSAHATQAHGPGKFACNLCKEMLRTADESAATARSRSSTSRPCTCIARSTRLTNRTINAPIKRDSFREHVMIHEGPKHACSYCPMVFVQRSNMLRHERRHTGERPYACQFCPKTFSDKGACSSHASNRAHSRMYASHDPRGPKHACSYCPMVFVQRSNMLRHERRHTGERPYACQFCPKTFSDKDLETCPHINCGKIFTSPCSLREHMKIHEKKQVLNPVKCPLCSKSYQDEKYMMRHLRTTHTNTEHICPLCKKKLHSAASLRDHVVTHSTAKAFKCKQCSKSYNVKRTMVRHLRRRHGIKSAETTLSEYYSKLDPRECNLDLDDETMTSIFGPPKRKLTDAINFTNLKRLKLNENYGKSHSDEDHSDKEYDSLMGNVQVKVECEDVDEPEDSDADEFRPTDFVSVKIEKDEED</sequence>
<gene>
    <name evidence="10" type="ORF">OBRU01_08132</name>
</gene>
<dbReference type="PROSITE" id="PS50157">
    <property type="entry name" value="ZINC_FINGER_C2H2_2"/>
    <property type="match status" value="10"/>
</dbReference>
<keyword evidence="6" id="KW-0539">Nucleus</keyword>
<feature type="domain" description="C2H2-type" evidence="9">
    <location>
        <begin position="597"/>
        <end position="625"/>
    </location>
</feature>
<dbReference type="PROSITE" id="PS00028">
    <property type="entry name" value="ZINC_FINGER_C2H2_1"/>
    <property type="match status" value="13"/>
</dbReference>
<dbReference type="SMART" id="SM00355">
    <property type="entry name" value="ZnF_C2H2"/>
    <property type="match status" value="18"/>
</dbReference>
<feature type="domain" description="C2H2-type" evidence="9">
    <location>
        <begin position="497"/>
        <end position="525"/>
    </location>
</feature>
<feature type="compositionally biased region" description="Basic and acidic residues" evidence="8">
    <location>
        <begin position="288"/>
        <end position="307"/>
    </location>
</feature>
<comment type="caution">
    <text evidence="10">The sequence shown here is derived from an EMBL/GenBank/DDBJ whole genome shotgun (WGS) entry which is preliminary data.</text>
</comment>
<dbReference type="GO" id="GO:0008270">
    <property type="term" value="F:zinc ion binding"/>
    <property type="evidence" value="ECO:0007669"/>
    <property type="project" value="UniProtKB-KW"/>
</dbReference>
<feature type="non-terminal residue" evidence="10">
    <location>
        <position position="1026"/>
    </location>
</feature>
<evidence type="ECO:0000313" key="11">
    <source>
        <dbReference type="Proteomes" id="UP000037510"/>
    </source>
</evidence>
<evidence type="ECO:0000256" key="1">
    <source>
        <dbReference type="ARBA" id="ARBA00004123"/>
    </source>
</evidence>
<feature type="compositionally biased region" description="Basic and acidic residues" evidence="8">
    <location>
        <begin position="970"/>
        <end position="984"/>
    </location>
</feature>
<evidence type="ECO:0000256" key="2">
    <source>
        <dbReference type="ARBA" id="ARBA00022723"/>
    </source>
</evidence>
<feature type="region of interest" description="Disordered" evidence="8">
    <location>
        <begin position="996"/>
        <end position="1026"/>
    </location>
</feature>
<feature type="compositionally biased region" description="Acidic residues" evidence="8">
    <location>
        <begin position="997"/>
        <end position="1007"/>
    </location>
</feature>
<evidence type="ECO:0000256" key="4">
    <source>
        <dbReference type="ARBA" id="ARBA00022771"/>
    </source>
</evidence>
<evidence type="ECO:0000259" key="9">
    <source>
        <dbReference type="PROSITE" id="PS50157"/>
    </source>
</evidence>
<keyword evidence="3" id="KW-0677">Repeat</keyword>
<dbReference type="EMBL" id="JTDY01001032">
    <property type="protein sequence ID" value="KOB75073.1"/>
    <property type="molecule type" value="Genomic_DNA"/>
</dbReference>
<keyword evidence="5" id="KW-0862">Zinc</keyword>
<evidence type="ECO:0000313" key="10">
    <source>
        <dbReference type="EMBL" id="KOB75073.1"/>
    </source>
</evidence>
<name>A0A0L7LHN3_OPEBR</name>
<dbReference type="Gene3D" id="3.30.160.60">
    <property type="entry name" value="Classic Zinc Finger"/>
    <property type="match status" value="8"/>
</dbReference>
<feature type="domain" description="C2H2-type" evidence="9">
    <location>
        <begin position="717"/>
        <end position="746"/>
    </location>
</feature>
<dbReference type="Pfam" id="PF00096">
    <property type="entry name" value="zf-C2H2"/>
    <property type="match status" value="4"/>
</dbReference>
<keyword evidence="2" id="KW-0479">Metal-binding</keyword>
<feature type="compositionally biased region" description="Acidic residues" evidence="8">
    <location>
        <begin position="264"/>
        <end position="287"/>
    </location>
</feature>
<feature type="region of interest" description="Disordered" evidence="8">
    <location>
        <begin position="263"/>
        <end position="307"/>
    </location>
</feature>
<feature type="domain" description="C2H2-type" evidence="9">
    <location>
        <begin position="755"/>
        <end position="782"/>
    </location>
</feature>
<evidence type="ECO:0000256" key="3">
    <source>
        <dbReference type="ARBA" id="ARBA00022737"/>
    </source>
</evidence>
<dbReference type="STRING" id="104452.A0A0L7LHN3"/>